<accession>A0A9D4CM69</accession>
<dbReference type="EMBL" id="JAIWYP010000012">
    <property type="protein sequence ID" value="KAH3727229.1"/>
    <property type="molecule type" value="Genomic_DNA"/>
</dbReference>
<keyword evidence="2" id="KW-1185">Reference proteome</keyword>
<dbReference type="AlphaFoldDB" id="A0A9D4CM69"/>
<reference evidence="1" key="1">
    <citation type="journal article" date="2019" name="bioRxiv">
        <title>The Genome of the Zebra Mussel, Dreissena polymorpha: A Resource for Invasive Species Research.</title>
        <authorList>
            <person name="McCartney M.A."/>
            <person name="Auch B."/>
            <person name="Kono T."/>
            <person name="Mallez S."/>
            <person name="Zhang Y."/>
            <person name="Obille A."/>
            <person name="Becker A."/>
            <person name="Abrahante J.E."/>
            <person name="Garbe J."/>
            <person name="Badalamenti J.P."/>
            <person name="Herman A."/>
            <person name="Mangelson H."/>
            <person name="Liachko I."/>
            <person name="Sullivan S."/>
            <person name="Sone E.D."/>
            <person name="Koren S."/>
            <person name="Silverstein K.A.T."/>
            <person name="Beckman K.B."/>
            <person name="Gohl D.M."/>
        </authorList>
    </citation>
    <scope>NUCLEOTIDE SEQUENCE</scope>
    <source>
        <strain evidence="1">Duluth1</strain>
        <tissue evidence="1">Whole animal</tissue>
    </source>
</reference>
<sequence>MQSSVILASENNLEKYYEPFDKYHSSLFDKLPVIGSLRKFQKLQRQCAAVLKNILNMCKSENQKLQTQIALWTYTDSE</sequence>
<organism evidence="1 2">
    <name type="scientific">Dreissena polymorpha</name>
    <name type="common">Zebra mussel</name>
    <name type="synonym">Mytilus polymorpha</name>
    <dbReference type="NCBI Taxonomy" id="45954"/>
    <lineage>
        <taxon>Eukaryota</taxon>
        <taxon>Metazoa</taxon>
        <taxon>Spiralia</taxon>
        <taxon>Lophotrochozoa</taxon>
        <taxon>Mollusca</taxon>
        <taxon>Bivalvia</taxon>
        <taxon>Autobranchia</taxon>
        <taxon>Heteroconchia</taxon>
        <taxon>Euheterodonta</taxon>
        <taxon>Imparidentia</taxon>
        <taxon>Neoheterodontei</taxon>
        <taxon>Myida</taxon>
        <taxon>Dreissenoidea</taxon>
        <taxon>Dreissenidae</taxon>
        <taxon>Dreissena</taxon>
    </lineage>
</organism>
<dbReference type="Proteomes" id="UP000828390">
    <property type="component" value="Unassembled WGS sequence"/>
</dbReference>
<comment type="caution">
    <text evidence="1">The sequence shown here is derived from an EMBL/GenBank/DDBJ whole genome shotgun (WGS) entry which is preliminary data.</text>
</comment>
<reference evidence="1" key="2">
    <citation type="submission" date="2020-11" db="EMBL/GenBank/DDBJ databases">
        <authorList>
            <person name="McCartney M.A."/>
            <person name="Auch B."/>
            <person name="Kono T."/>
            <person name="Mallez S."/>
            <person name="Becker A."/>
            <person name="Gohl D.M."/>
            <person name="Silverstein K.A.T."/>
            <person name="Koren S."/>
            <person name="Bechman K.B."/>
            <person name="Herman A."/>
            <person name="Abrahante J.E."/>
            <person name="Garbe J."/>
        </authorList>
    </citation>
    <scope>NUCLEOTIDE SEQUENCE</scope>
    <source>
        <strain evidence="1">Duluth1</strain>
        <tissue evidence="1">Whole animal</tissue>
    </source>
</reference>
<evidence type="ECO:0000313" key="1">
    <source>
        <dbReference type="EMBL" id="KAH3727229.1"/>
    </source>
</evidence>
<name>A0A9D4CM69_DREPO</name>
<proteinExistence type="predicted"/>
<protein>
    <submittedName>
        <fullName evidence="1">Uncharacterized protein</fullName>
    </submittedName>
</protein>
<evidence type="ECO:0000313" key="2">
    <source>
        <dbReference type="Proteomes" id="UP000828390"/>
    </source>
</evidence>
<gene>
    <name evidence="1" type="ORF">DPMN_053159</name>
</gene>